<dbReference type="OrthoDB" id="5860246at2759"/>
<dbReference type="InterPro" id="IPR026064">
    <property type="entry name" value="TdIF1"/>
</dbReference>
<gene>
    <name evidence="7" type="ORF">SSS_5479</name>
</gene>
<reference evidence="7" key="2">
    <citation type="submission" date="2020-01" db="EMBL/GenBank/DDBJ databases">
        <authorList>
            <person name="Korhonen P.K.K."/>
            <person name="Guangxu M.G."/>
            <person name="Wang T.W."/>
            <person name="Stroehlein A.J.S."/>
            <person name="Young N.D."/>
            <person name="Ang C.-S.A."/>
            <person name="Fernando D.W.F."/>
            <person name="Lu H.L."/>
            <person name="Taylor S.T."/>
            <person name="Ehtesham M.E.M."/>
            <person name="Najaraj S.H.N."/>
            <person name="Harsha G.H.G."/>
            <person name="Madugundu A.M."/>
            <person name="Renuse S.R."/>
            <person name="Holt D.H."/>
            <person name="Pandey A.P."/>
            <person name="Papenfuss A.P."/>
            <person name="Gasser R.B.G."/>
            <person name="Fischer K.F."/>
        </authorList>
    </citation>
    <scope>NUCLEOTIDE SEQUENCE</scope>
    <source>
        <strain evidence="7">SSS_KF_BRIS2020</strain>
    </source>
</reference>
<accession>A0A834VBI8</accession>
<dbReference type="EnsemblMetazoa" id="SSS_5479s_mrna">
    <property type="protein sequence ID" value="KAF7491427.1"/>
    <property type="gene ID" value="SSS_5479"/>
</dbReference>
<evidence type="ECO:0000256" key="2">
    <source>
        <dbReference type="ARBA" id="ARBA00023125"/>
    </source>
</evidence>
<reference evidence="9" key="1">
    <citation type="journal article" date="2020" name="PLoS Negl. Trop. Dis.">
        <title>High-quality nuclear genome for Sarcoptes scabiei-A critical resource for a neglected parasite.</title>
        <authorList>
            <person name="Korhonen P.K."/>
            <person name="Gasser R.B."/>
            <person name="Ma G."/>
            <person name="Wang T."/>
            <person name="Stroehlein A.J."/>
            <person name="Young N.D."/>
            <person name="Ang C.S."/>
            <person name="Fernando D.D."/>
            <person name="Lu H.C."/>
            <person name="Taylor S."/>
            <person name="Reynolds S.L."/>
            <person name="Mofiz E."/>
            <person name="Najaraj S.H."/>
            <person name="Gowda H."/>
            <person name="Madugundu A."/>
            <person name="Renuse S."/>
            <person name="Holt D."/>
            <person name="Pandey A."/>
            <person name="Papenfuss A.T."/>
            <person name="Fischer K."/>
        </authorList>
    </citation>
    <scope>NUCLEOTIDE SEQUENCE [LARGE SCALE GENOMIC DNA]</scope>
</reference>
<organism evidence="7">
    <name type="scientific">Sarcoptes scabiei</name>
    <name type="common">Itch mite</name>
    <name type="synonym">Acarus scabiei</name>
    <dbReference type="NCBI Taxonomy" id="52283"/>
    <lineage>
        <taxon>Eukaryota</taxon>
        <taxon>Metazoa</taxon>
        <taxon>Ecdysozoa</taxon>
        <taxon>Arthropoda</taxon>
        <taxon>Chelicerata</taxon>
        <taxon>Arachnida</taxon>
        <taxon>Acari</taxon>
        <taxon>Acariformes</taxon>
        <taxon>Sarcoptiformes</taxon>
        <taxon>Astigmata</taxon>
        <taxon>Psoroptidia</taxon>
        <taxon>Sarcoptoidea</taxon>
        <taxon>Sarcoptidae</taxon>
        <taxon>Sarcoptinae</taxon>
        <taxon>Sarcoptes</taxon>
    </lineage>
</organism>
<evidence type="ECO:0000313" key="7">
    <source>
        <dbReference type="EMBL" id="KAF7491427.1"/>
    </source>
</evidence>
<dbReference type="GO" id="GO:0003677">
    <property type="term" value="F:DNA binding"/>
    <property type="evidence" value="ECO:0007669"/>
    <property type="project" value="UniProtKB-KW"/>
</dbReference>
<dbReference type="EMBL" id="WVUK01000059">
    <property type="protein sequence ID" value="KAF7491427.1"/>
    <property type="molecule type" value="Genomic_DNA"/>
</dbReference>
<feature type="domain" description="DNTTIP1 dimerisation" evidence="5">
    <location>
        <begin position="65"/>
        <end position="132"/>
    </location>
</feature>
<feature type="domain" description="TdIF1 C-terminal" evidence="6">
    <location>
        <begin position="214"/>
        <end position="311"/>
    </location>
</feature>
<protein>
    <submittedName>
        <fullName evidence="7">Deoxynucleotidyltransferase terminal-interacting protein 1</fullName>
    </submittedName>
</protein>
<dbReference type="Pfam" id="PF21229">
    <property type="entry name" value="TdIF1_2nd"/>
    <property type="match status" value="1"/>
</dbReference>
<evidence type="ECO:0000256" key="3">
    <source>
        <dbReference type="ARBA" id="ARBA00023242"/>
    </source>
</evidence>
<dbReference type="Proteomes" id="UP000070412">
    <property type="component" value="Unassembled WGS sequence"/>
</dbReference>
<keyword evidence="2" id="KW-0238">DNA-binding</keyword>
<dbReference type="GO" id="GO:0031491">
    <property type="term" value="F:nucleosome binding"/>
    <property type="evidence" value="ECO:0007669"/>
    <property type="project" value="TreeGrafter"/>
</dbReference>
<feature type="region of interest" description="Disordered" evidence="4">
    <location>
        <begin position="171"/>
        <end position="194"/>
    </location>
</feature>
<evidence type="ECO:0000313" key="8">
    <source>
        <dbReference type="EnsemblMetazoa" id="KAF7491427.1"/>
    </source>
</evidence>
<dbReference type="GO" id="GO:0005634">
    <property type="term" value="C:nucleus"/>
    <property type="evidence" value="ECO:0007669"/>
    <property type="project" value="UniProtKB-SubCell"/>
</dbReference>
<dbReference type="Pfam" id="PF18192">
    <property type="entry name" value="DNTTIP1_dimer"/>
    <property type="match status" value="1"/>
</dbReference>
<dbReference type="InterPro" id="IPR049121">
    <property type="entry name" value="TdIF1_C"/>
</dbReference>
<keyword evidence="7" id="KW-0808">Transferase</keyword>
<dbReference type="PANTHER" id="PTHR23399:SF2">
    <property type="entry name" value="DEOXYNUCLEOTIDYLTRANSFERASE TERMINAL-INTERACTING PROTEIN 1"/>
    <property type="match status" value="1"/>
</dbReference>
<keyword evidence="9" id="KW-1185">Reference proteome</keyword>
<dbReference type="PANTHER" id="PTHR23399">
    <property type="entry name" value="DEOXYNUCLEOTIDYLTRANSFERASE TERMINAL-INTERACTING PROTEIN 1"/>
    <property type="match status" value="1"/>
</dbReference>
<name>A0A834VBI8_SARSC</name>
<dbReference type="AlphaFoldDB" id="A0A834VBI8"/>
<evidence type="ECO:0000313" key="9">
    <source>
        <dbReference type="Proteomes" id="UP000070412"/>
    </source>
</evidence>
<keyword evidence="3" id="KW-0539">Nucleus</keyword>
<evidence type="ECO:0000256" key="1">
    <source>
        <dbReference type="ARBA" id="ARBA00004123"/>
    </source>
</evidence>
<comment type="subcellular location">
    <subcellularLocation>
        <location evidence="1">Nucleus</location>
    </subcellularLocation>
</comment>
<dbReference type="InterPro" id="IPR041384">
    <property type="entry name" value="DNTTIP1_dimer"/>
</dbReference>
<reference evidence="8" key="3">
    <citation type="submission" date="2022-06" db="UniProtKB">
        <authorList>
            <consortium name="EnsemblMetazoa"/>
        </authorList>
    </citation>
    <scope>IDENTIFICATION</scope>
</reference>
<evidence type="ECO:0000259" key="6">
    <source>
        <dbReference type="Pfam" id="PF21229"/>
    </source>
</evidence>
<proteinExistence type="predicted"/>
<evidence type="ECO:0000256" key="4">
    <source>
        <dbReference type="SAM" id="MobiDB-lite"/>
    </source>
</evidence>
<sequence>MTKSIDNQSNDKDSTIRLKQAERLKVFNMRQISLKNFPSTERKCSNRVPAINKFKEDYLTTCPLRSMNYMRRLLQPKINEEINEILMRYQTFFLQPIIANIRENLRENAIAIESLSLNVFMHRILEEAKKLYPLANEDQFLKQLIDDDCRYSEELMNGKSSTIQRNFTINRNNQSSFQDNSNRNRNRNLKSNQSNFNRIECDDSKWDPSRLTTETLFVLGSKANKALGFGSTRGRLYSKHSELFRYIGDHEDKEWLHKNRLMPPTGGKAYLLVKDDIIDLINSNEYRDVPGVNVEDMGAGFTVPQLMIDKIIESMRSLRKIRSKNRKSTKDSEMIEQLQYDDGEFDNSILEDSDVTKTTNNHNNSIIHDGLNV</sequence>
<dbReference type="GO" id="GO:0016740">
    <property type="term" value="F:transferase activity"/>
    <property type="evidence" value="ECO:0007669"/>
    <property type="project" value="UniProtKB-KW"/>
</dbReference>
<evidence type="ECO:0000259" key="5">
    <source>
        <dbReference type="Pfam" id="PF18192"/>
    </source>
</evidence>